<evidence type="ECO:0000313" key="6">
    <source>
        <dbReference type="Proteomes" id="UP000053271"/>
    </source>
</evidence>
<dbReference type="PANTHER" id="PTHR30061:SF50">
    <property type="entry name" value="MALTOSE_MALTODEXTRIN-BINDING PERIPLASMIC PROTEIN"/>
    <property type="match status" value="1"/>
</dbReference>
<keyword evidence="5" id="KW-0762">Sugar transport</keyword>
<evidence type="ECO:0000256" key="3">
    <source>
        <dbReference type="ARBA" id="ARBA00022729"/>
    </source>
</evidence>
<name>A0A101QZG1_9ACTN</name>
<gene>
    <name evidence="5" type="ORF">AQJ30_13560</name>
</gene>
<comment type="caution">
    <text evidence="5">The sequence shown here is derived from an EMBL/GenBank/DDBJ whole genome shotgun (WGS) entry which is preliminary data.</text>
</comment>
<evidence type="ECO:0000256" key="4">
    <source>
        <dbReference type="SAM" id="SignalP"/>
    </source>
</evidence>
<dbReference type="PROSITE" id="PS51257">
    <property type="entry name" value="PROKAR_LIPOPROTEIN"/>
    <property type="match status" value="1"/>
</dbReference>
<dbReference type="GO" id="GO:0042956">
    <property type="term" value="P:maltodextrin transmembrane transport"/>
    <property type="evidence" value="ECO:0007669"/>
    <property type="project" value="TreeGrafter"/>
</dbReference>
<dbReference type="InterPro" id="IPR006059">
    <property type="entry name" value="SBP"/>
</dbReference>
<dbReference type="SUPFAM" id="SSF53850">
    <property type="entry name" value="Periplasmic binding protein-like II"/>
    <property type="match status" value="1"/>
</dbReference>
<protein>
    <submittedName>
        <fullName evidence="5">Sugar transporter</fullName>
    </submittedName>
</protein>
<organism evidence="5 6">
    <name type="scientific">Streptomyces longwoodensis</name>
    <dbReference type="NCBI Taxonomy" id="68231"/>
    <lineage>
        <taxon>Bacteria</taxon>
        <taxon>Bacillati</taxon>
        <taxon>Actinomycetota</taxon>
        <taxon>Actinomycetes</taxon>
        <taxon>Kitasatosporales</taxon>
        <taxon>Streptomycetaceae</taxon>
        <taxon>Streptomyces</taxon>
    </lineage>
</organism>
<keyword evidence="6" id="KW-1185">Reference proteome</keyword>
<dbReference type="GO" id="GO:0055052">
    <property type="term" value="C:ATP-binding cassette (ABC) transporter complex, substrate-binding subunit-containing"/>
    <property type="evidence" value="ECO:0007669"/>
    <property type="project" value="TreeGrafter"/>
</dbReference>
<dbReference type="EMBL" id="LMWS01000015">
    <property type="protein sequence ID" value="KUN38571.1"/>
    <property type="molecule type" value="Genomic_DNA"/>
</dbReference>
<evidence type="ECO:0000256" key="1">
    <source>
        <dbReference type="ARBA" id="ARBA00008520"/>
    </source>
</evidence>
<comment type="similarity">
    <text evidence="1">Belongs to the bacterial solute-binding protein 1 family.</text>
</comment>
<dbReference type="Pfam" id="PF01547">
    <property type="entry name" value="SBP_bac_1"/>
    <property type="match status" value="1"/>
</dbReference>
<feature type="chain" id="PRO_5038434313" evidence="4">
    <location>
        <begin position="24"/>
        <end position="427"/>
    </location>
</feature>
<proteinExistence type="inferred from homology"/>
<dbReference type="GO" id="GO:0015768">
    <property type="term" value="P:maltose transport"/>
    <property type="evidence" value="ECO:0007669"/>
    <property type="project" value="TreeGrafter"/>
</dbReference>
<keyword evidence="3 4" id="KW-0732">Signal</keyword>
<sequence length="427" mass="45861">MRRRRLLALLCVSASLLSGCGLMPGGSERHTVTVWLMKDSASQEFLERFTKDFEREHPDLRLDIRIQEWTGIGDKVQKVLAGDQPGDEEGNHPDAPDVIEVGNTQVPQYVDGGRLLDLTLESARDWGGKDWLPGLAEPGQLRYHQYGIPWYAANRVVIYRKDLFARAGVTAPPRTRAQWLDVTERLDGDGTQGIYLAGQDWYTLAGFIWDEGGELAVEEGGRWSGALDSPAALRGMDFYRRLHALGEGPADADEEHPPQAGVFASGKAAQIVAVPGLARAILDSNPELKGKLGFFPVPGHTAGKPGAVFTGGSDLVVPRSTDRREDAIAVVAALTGARWDTDLARTMNYVPNKAKLASAVAGEEGVAAMAAGAAQGRATPSTPEWAAVEADNPIKAYMTKVLTGSDPATEARRASARITEALTVDAG</sequence>
<feature type="signal peptide" evidence="4">
    <location>
        <begin position="1"/>
        <end position="23"/>
    </location>
</feature>
<dbReference type="STRING" id="68231.AQJ30_13560"/>
<accession>A0A101QZG1</accession>
<dbReference type="GO" id="GO:1901982">
    <property type="term" value="F:maltose binding"/>
    <property type="evidence" value="ECO:0007669"/>
    <property type="project" value="TreeGrafter"/>
</dbReference>
<dbReference type="Gene3D" id="3.40.190.10">
    <property type="entry name" value="Periplasmic binding protein-like II"/>
    <property type="match status" value="2"/>
</dbReference>
<evidence type="ECO:0000256" key="2">
    <source>
        <dbReference type="ARBA" id="ARBA00022448"/>
    </source>
</evidence>
<dbReference type="AlphaFoldDB" id="A0A101QZG1"/>
<evidence type="ECO:0000313" key="5">
    <source>
        <dbReference type="EMBL" id="KUN38571.1"/>
    </source>
</evidence>
<keyword evidence="2" id="KW-0813">Transport</keyword>
<reference evidence="5 6" key="1">
    <citation type="submission" date="2015-10" db="EMBL/GenBank/DDBJ databases">
        <title>Draft genome sequence of Streptomyces longwoodensis DSM 41677, type strain for the species Streptomyces longwoodensis.</title>
        <authorList>
            <person name="Ruckert C."/>
            <person name="Winkler A."/>
            <person name="Kalinowski J."/>
            <person name="Kampfer P."/>
            <person name="Glaeser S."/>
        </authorList>
    </citation>
    <scope>NUCLEOTIDE SEQUENCE [LARGE SCALE GENOMIC DNA]</scope>
    <source>
        <strain evidence="5 6">DSM 41677</strain>
    </source>
</reference>
<dbReference type="PANTHER" id="PTHR30061">
    <property type="entry name" value="MALTOSE-BINDING PERIPLASMIC PROTEIN"/>
    <property type="match status" value="1"/>
</dbReference>
<dbReference type="Proteomes" id="UP000053271">
    <property type="component" value="Unassembled WGS sequence"/>
</dbReference>